<comment type="caution">
    <text evidence="1">The sequence shown here is derived from an EMBL/GenBank/DDBJ whole genome shotgun (WGS) entry which is preliminary data.</text>
</comment>
<evidence type="ECO:0000313" key="1">
    <source>
        <dbReference type="EMBL" id="GAI99157.1"/>
    </source>
</evidence>
<gene>
    <name evidence="1" type="ORF">S12H4_31590</name>
</gene>
<reference evidence="1" key="1">
    <citation type="journal article" date="2014" name="Front. Microbiol.">
        <title>High frequency of phylogenetically diverse reductive dehalogenase-homologous genes in deep subseafloor sedimentary metagenomes.</title>
        <authorList>
            <person name="Kawai M."/>
            <person name="Futagami T."/>
            <person name="Toyoda A."/>
            <person name="Takaki Y."/>
            <person name="Nishi S."/>
            <person name="Hori S."/>
            <person name="Arai W."/>
            <person name="Tsubouchi T."/>
            <person name="Morono Y."/>
            <person name="Uchiyama I."/>
            <person name="Ito T."/>
            <person name="Fujiyama A."/>
            <person name="Inagaki F."/>
            <person name="Takami H."/>
        </authorList>
    </citation>
    <scope>NUCLEOTIDE SEQUENCE</scope>
    <source>
        <strain evidence="1">Expedition CK06-06</strain>
    </source>
</reference>
<sequence>SEEITIFVCHTDETEKECAIVKCIVNRLTQRHFSRYDYKFNPMCWKDISPGVGDPQKDKIDPYIMKSDCKLVVMIFWTIYGSLQNNAESGMEHEYELARNCGKEIWAYFSDCKIRPSQIQPEQLAKVKELKEKISRETLHGGDYQTEREFKQKFETHFTNWVYDNYIEVS</sequence>
<accession>X1T1F8</accession>
<proteinExistence type="predicted"/>
<organism evidence="1">
    <name type="scientific">marine sediment metagenome</name>
    <dbReference type="NCBI Taxonomy" id="412755"/>
    <lineage>
        <taxon>unclassified sequences</taxon>
        <taxon>metagenomes</taxon>
        <taxon>ecological metagenomes</taxon>
    </lineage>
</organism>
<dbReference type="AlphaFoldDB" id="X1T1F8"/>
<protein>
    <recommendedName>
        <fullName evidence="2">DUF4062 domain-containing protein</fullName>
    </recommendedName>
</protein>
<evidence type="ECO:0008006" key="2">
    <source>
        <dbReference type="Google" id="ProtNLM"/>
    </source>
</evidence>
<dbReference type="EMBL" id="BARW01018454">
    <property type="protein sequence ID" value="GAI99157.1"/>
    <property type="molecule type" value="Genomic_DNA"/>
</dbReference>
<name>X1T1F8_9ZZZZ</name>
<feature type="non-terminal residue" evidence="1">
    <location>
        <position position="1"/>
    </location>
</feature>